<dbReference type="InterPro" id="IPR054586">
    <property type="entry name" value="MACPF_1_fungal"/>
</dbReference>
<name>A0A9N9GD94_9GLOM</name>
<organism evidence="2 3">
    <name type="scientific">Ambispora leptoticha</name>
    <dbReference type="NCBI Taxonomy" id="144679"/>
    <lineage>
        <taxon>Eukaryota</taxon>
        <taxon>Fungi</taxon>
        <taxon>Fungi incertae sedis</taxon>
        <taxon>Mucoromycota</taxon>
        <taxon>Glomeromycotina</taxon>
        <taxon>Glomeromycetes</taxon>
        <taxon>Archaeosporales</taxon>
        <taxon>Ambisporaceae</taxon>
        <taxon>Ambispora</taxon>
    </lineage>
</organism>
<accession>A0A9N9GD94</accession>
<protein>
    <submittedName>
        <fullName evidence="2">12678_t:CDS:1</fullName>
    </submittedName>
</protein>
<feature type="domain" description="MACPF-like" evidence="1">
    <location>
        <begin position="110"/>
        <end position="365"/>
    </location>
</feature>
<evidence type="ECO:0000313" key="2">
    <source>
        <dbReference type="EMBL" id="CAG8602022.1"/>
    </source>
</evidence>
<proteinExistence type="predicted"/>
<dbReference type="AlphaFoldDB" id="A0A9N9GD94"/>
<dbReference type="Proteomes" id="UP000789508">
    <property type="component" value="Unassembled WGS sequence"/>
</dbReference>
<evidence type="ECO:0000259" key="1">
    <source>
        <dbReference type="Pfam" id="PF22693"/>
    </source>
</evidence>
<keyword evidence="3" id="KW-1185">Reference proteome</keyword>
<evidence type="ECO:0000313" key="3">
    <source>
        <dbReference type="Proteomes" id="UP000789508"/>
    </source>
</evidence>
<gene>
    <name evidence="2" type="ORF">ALEPTO_LOCUS8187</name>
</gene>
<comment type="caution">
    <text evidence="2">The sequence shown here is derived from an EMBL/GenBank/DDBJ whole genome shotgun (WGS) entry which is preliminary data.</text>
</comment>
<dbReference type="OrthoDB" id="2315564at2759"/>
<dbReference type="Pfam" id="PF22693">
    <property type="entry name" value="MACPF_1"/>
    <property type="match status" value="1"/>
</dbReference>
<sequence length="704" mass="79954">MVEVSSSSTFRDSEQKLDINVQINNSRPILIPLLLDEKLTEIRVLLADEENIHMNSKMNFMSSFDAKIPQNYEMRFLLKQILHANNTLKIISERELDPEKIKESCKLEYGISFSKNGPKSAKKKALDITNFQLKKLEKPDTLDETVVCQTEIDEICVQNFIARSQVAASLPWSSISATLNGSRETKSHVNIENSITYRTSKRIKAEILYSELEVKPTNEFTKDVDDALASENPRAFLEEIAKEYGPYWCKKLGIGGRILFRESKENILKVHRDSKETKASGKLKASEYADIDGEAGKSQQSQQTNSFFNENAFFKIFGGSEESYHKSGMSGWINSLNDYQEWAVAEYTEINSIFDILDPEKKSKVAAALTKRIVESKVETLSFRMDISRPDPYIYKLPSNLQLSDENQIFVTEMKEDESKYLFATRIHYIDDKTPVIIIHRLGKLKKRSKSPKFTLKLGWIVIGTSTMLNLFGLPLVQPVFESNEIEVVANDNDKRFVATIQSNQQTDPNNSLLATCVSRANNSQEDPRDSKYIAGVHFVSKNSAIETCVFCYELQNMTPCIDTPIRLSVNWRNKSVAGTDGNQFGQTQINSKLISSLLSKQKRFKVCFDIYKELIDQNTKQPNEQEQSLALSTQRTLQSPVFVSLVMDDCPGQCIHGFFNITPDHAIFKSLKNSKNSLAKNGQKIAYSCFPTRNIVMEKNNDS</sequence>
<dbReference type="EMBL" id="CAJVPS010004308">
    <property type="protein sequence ID" value="CAG8602022.1"/>
    <property type="molecule type" value="Genomic_DNA"/>
</dbReference>
<reference evidence="2" key="1">
    <citation type="submission" date="2021-06" db="EMBL/GenBank/DDBJ databases">
        <authorList>
            <person name="Kallberg Y."/>
            <person name="Tangrot J."/>
            <person name="Rosling A."/>
        </authorList>
    </citation>
    <scope>NUCLEOTIDE SEQUENCE</scope>
    <source>
        <strain evidence="2">FL130A</strain>
    </source>
</reference>